<dbReference type="EMBL" id="CM056814">
    <property type="protein sequence ID" value="KAJ8627653.1"/>
    <property type="molecule type" value="Genomic_DNA"/>
</dbReference>
<organism evidence="1 2">
    <name type="scientific">Persea americana</name>
    <name type="common">Avocado</name>
    <dbReference type="NCBI Taxonomy" id="3435"/>
    <lineage>
        <taxon>Eukaryota</taxon>
        <taxon>Viridiplantae</taxon>
        <taxon>Streptophyta</taxon>
        <taxon>Embryophyta</taxon>
        <taxon>Tracheophyta</taxon>
        <taxon>Spermatophyta</taxon>
        <taxon>Magnoliopsida</taxon>
        <taxon>Magnoliidae</taxon>
        <taxon>Laurales</taxon>
        <taxon>Lauraceae</taxon>
        <taxon>Persea</taxon>
    </lineage>
</organism>
<sequence>MPSSCSLTKALKLGAVGTPRSLGLHLHFPQRSSHRQIQMESGSYDRPRGALIVLEGLDRCGKTSQSSRLVSHLEKKGFSVESWRFPDRTTSVGEMISAYLSNKSQLDDRTIHLLFSANRWEKRLLMESKLKSGTTLVVDRYSFSGVAFSAAKGLDIEWCKAPEIGLLAPDLVVYLDIPPEKAAERGDYGHERYEKLEFQLKVAQYYQVLRDESWKNVDACLAMEEVEKQLRELALESPLSPLKNLGLGLGLEFPHSQNPNLLLPSAKPYPKPSQPESPPVSPPSPSKSTVSPLDLSTFSPKIHRPSTRSSTASSAPSSIDQLPAGYFSNSTPFFSQFKSRKLSFETEQGADLGVLARSASRSEIENGECHAGPAEIGARPDLDGGRVGAVRTHPNSISVGKCVVAAPVKRPKCVNEGNFVRLNINGYNRKFLRKGGGRNCSSSASSRKLHWRKKGKGRLENEKETEMGSGFGDDEGLVMEVLQQ</sequence>
<protein>
    <submittedName>
        <fullName evidence="1">Uncharacterized protein</fullName>
    </submittedName>
</protein>
<accession>A0ACC2L308</accession>
<comment type="caution">
    <text evidence="1">The sequence shown here is derived from an EMBL/GenBank/DDBJ whole genome shotgun (WGS) entry which is preliminary data.</text>
</comment>
<proteinExistence type="predicted"/>
<gene>
    <name evidence="1" type="ORF">MRB53_020960</name>
</gene>
<reference evidence="1 2" key="1">
    <citation type="journal article" date="2022" name="Hortic Res">
        <title>A haplotype resolved chromosomal level avocado genome allows analysis of novel avocado genes.</title>
        <authorList>
            <person name="Nath O."/>
            <person name="Fletcher S.J."/>
            <person name="Hayward A."/>
            <person name="Shaw L.M."/>
            <person name="Masouleh A.K."/>
            <person name="Furtado A."/>
            <person name="Henry R.J."/>
            <person name="Mitter N."/>
        </authorList>
    </citation>
    <scope>NUCLEOTIDE SEQUENCE [LARGE SCALE GENOMIC DNA]</scope>
    <source>
        <strain evidence="2">cv. Hass</strain>
    </source>
</reference>
<dbReference type="Proteomes" id="UP001234297">
    <property type="component" value="Chromosome 6"/>
</dbReference>
<name>A0ACC2L308_PERAE</name>
<keyword evidence="2" id="KW-1185">Reference proteome</keyword>
<evidence type="ECO:0000313" key="1">
    <source>
        <dbReference type="EMBL" id="KAJ8627653.1"/>
    </source>
</evidence>
<evidence type="ECO:0000313" key="2">
    <source>
        <dbReference type="Proteomes" id="UP001234297"/>
    </source>
</evidence>